<accession>A0A918XL83</accession>
<evidence type="ECO:0000256" key="1">
    <source>
        <dbReference type="RuleBase" id="RU000363"/>
    </source>
</evidence>
<dbReference type="PROSITE" id="PS00061">
    <property type="entry name" value="ADH_SHORT"/>
    <property type="match status" value="1"/>
</dbReference>
<dbReference type="PRINTS" id="PR00081">
    <property type="entry name" value="GDHRDH"/>
</dbReference>
<dbReference type="GO" id="GO:0008202">
    <property type="term" value="P:steroid metabolic process"/>
    <property type="evidence" value="ECO:0007669"/>
    <property type="project" value="TreeGrafter"/>
</dbReference>
<organism evidence="2 3">
    <name type="scientific">Parahalioglobus pacificus</name>
    <dbReference type="NCBI Taxonomy" id="930806"/>
    <lineage>
        <taxon>Bacteria</taxon>
        <taxon>Pseudomonadati</taxon>
        <taxon>Pseudomonadota</taxon>
        <taxon>Gammaproteobacteria</taxon>
        <taxon>Cellvibrionales</taxon>
        <taxon>Halieaceae</taxon>
        <taxon>Parahalioglobus</taxon>
    </lineage>
</organism>
<dbReference type="Proteomes" id="UP000644693">
    <property type="component" value="Unassembled WGS sequence"/>
</dbReference>
<dbReference type="InterPro" id="IPR020904">
    <property type="entry name" value="Sc_DH/Rdtase_CS"/>
</dbReference>
<dbReference type="EMBL" id="BMYM01000002">
    <property type="protein sequence ID" value="GHD37135.1"/>
    <property type="molecule type" value="Genomic_DNA"/>
</dbReference>
<proteinExistence type="inferred from homology"/>
<evidence type="ECO:0000313" key="2">
    <source>
        <dbReference type="EMBL" id="GHD37135.1"/>
    </source>
</evidence>
<dbReference type="PANTHER" id="PTHR43313">
    <property type="entry name" value="SHORT-CHAIN DEHYDROGENASE/REDUCTASE FAMILY 9C"/>
    <property type="match status" value="1"/>
</dbReference>
<reference evidence="2" key="2">
    <citation type="submission" date="2020-09" db="EMBL/GenBank/DDBJ databases">
        <authorList>
            <person name="Sun Q."/>
            <person name="Kim S."/>
        </authorList>
    </citation>
    <scope>NUCLEOTIDE SEQUENCE</scope>
    <source>
        <strain evidence="2">KCTC 23430</strain>
    </source>
</reference>
<dbReference type="RefSeq" id="WP_189478237.1">
    <property type="nucleotide sequence ID" value="NZ_BMYM01000002.1"/>
</dbReference>
<dbReference type="CDD" id="cd05374">
    <property type="entry name" value="17beta-HSD-like_SDR_c"/>
    <property type="match status" value="1"/>
</dbReference>
<dbReference type="SUPFAM" id="SSF51735">
    <property type="entry name" value="NAD(P)-binding Rossmann-fold domains"/>
    <property type="match status" value="1"/>
</dbReference>
<dbReference type="InterPro" id="IPR036291">
    <property type="entry name" value="NAD(P)-bd_dom_sf"/>
</dbReference>
<keyword evidence="3" id="KW-1185">Reference proteome</keyword>
<sequence length="286" mass="30469">MRAVVVTGVSTGIGYAACQSLIAGGFKVFGSVRSQADADRIAADLGEHFSPLIFDVTDEEAINAAADCVRGALGGATLAGLVNNAGIAVAGPLTELSSEDLRHQLDVNVMGPFMVTRAFAPLLGADDAVTGPPGRIVNISSVAGKRAMPFMGPYAASKFALEGYSESLRRELLLYGIDVIVIGPGPVKTAIWDKASDLDAEDYKHSPYYNIIQKFSGMFIEQGQNGYPAERLGSLIHHVLTTNKPKVRYAVEKGRLLEKVARVVATERALDRIIGKMLGLLPARQR</sequence>
<comment type="similarity">
    <text evidence="1">Belongs to the short-chain dehydrogenases/reductases (SDR) family.</text>
</comment>
<dbReference type="InterPro" id="IPR002347">
    <property type="entry name" value="SDR_fam"/>
</dbReference>
<dbReference type="Pfam" id="PF00106">
    <property type="entry name" value="adh_short"/>
    <property type="match status" value="1"/>
</dbReference>
<dbReference type="AlphaFoldDB" id="A0A918XL83"/>
<dbReference type="PANTHER" id="PTHR43313:SF1">
    <property type="entry name" value="3BETA-HYDROXYSTEROID DEHYDROGENASE DHS-16"/>
    <property type="match status" value="1"/>
</dbReference>
<dbReference type="GO" id="GO:0016491">
    <property type="term" value="F:oxidoreductase activity"/>
    <property type="evidence" value="ECO:0007669"/>
    <property type="project" value="TreeGrafter"/>
</dbReference>
<dbReference type="Gene3D" id="3.40.50.720">
    <property type="entry name" value="NAD(P)-binding Rossmann-like Domain"/>
    <property type="match status" value="1"/>
</dbReference>
<dbReference type="PRINTS" id="PR00080">
    <property type="entry name" value="SDRFAMILY"/>
</dbReference>
<protein>
    <submittedName>
        <fullName evidence="2">Short-chain dehydrogenase/reductase</fullName>
    </submittedName>
</protein>
<comment type="caution">
    <text evidence="2">The sequence shown here is derived from an EMBL/GenBank/DDBJ whole genome shotgun (WGS) entry which is preliminary data.</text>
</comment>
<gene>
    <name evidence="2" type="ORF">GCM10007053_26350</name>
</gene>
<evidence type="ECO:0000313" key="3">
    <source>
        <dbReference type="Proteomes" id="UP000644693"/>
    </source>
</evidence>
<name>A0A918XL83_9GAMM</name>
<reference evidence="2" key="1">
    <citation type="journal article" date="2014" name="Int. J. Syst. Evol. Microbiol.">
        <title>Complete genome sequence of Corynebacterium casei LMG S-19264T (=DSM 44701T), isolated from a smear-ripened cheese.</title>
        <authorList>
            <consortium name="US DOE Joint Genome Institute (JGI-PGF)"/>
            <person name="Walter F."/>
            <person name="Albersmeier A."/>
            <person name="Kalinowski J."/>
            <person name="Ruckert C."/>
        </authorList>
    </citation>
    <scope>NUCLEOTIDE SEQUENCE</scope>
    <source>
        <strain evidence="2">KCTC 23430</strain>
    </source>
</reference>